<dbReference type="KEGG" id="pter:C2L65_17920"/>
<dbReference type="Proteomes" id="UP000243502">
    <property type="component" value="Chromosome 2"/>
</dbReference>
<protein>
    <submittedName>
        <fullName evidence="1">Uncharacterized protein</fullName>
    </submittedName>
</protein>
<dbReference type="EMBL" id="CP026112">
    <property type="protein sequence ID" value="AUT61601.1"/>
    <property type="molecule type" value="Genomic_DNA"/>
</dbReference>
<evidence type="ECO:0000313" key="1">
    <source>
        <dbReference type="EMBL" id="AUT61601.1"/>
    </source>
</evidence>
<evidence type="ECO:0000313" key="2">
    <source>
        <dbReference type="Proteomes" id="UP000243502"/>
    </source>
</evidence>
<gene>
    <name evidence="1" type="ORF">C2L65_17920</name>
</gene>
<proteinExistence type="predicted"/>
<organism evidence="1 2">
    <name type="scientific">Paraburkholderia terrae</name>
    <dbReference type="NCBI Taxonomy" id="311230"/>
    <lineage>
        <taxon>Bacteria</taxon>
        <taxon>Pseudomonadati</taxon>
        <taxon>Pseudomonadota</taxon>
        <taxon>Betaproteobacteria</taxon>
        <taxon>Burkholderiales</taxon>
        <taxon>Burkholderiaceae</taxon>
        <taxon>Paraburkholderia</taxon>
    </lineage>
</organism>
<sequence>MKVNIHVDFFRSLSASILHIQHAYFDAAAEAVRSRDALSLSLSSRAVRVDGLPLKSWLFRFRRGPRCPLLVSHCTVARCRLAHRPRQVIDDLQFFQLRHVALRLLDACARGCYRVNKRKA</sequence>
<dbReference type="AlphaFoldDB" id="A0A2I8EQM5"/>
<reference evidence="1 2" key="1">
    <citation type="submission" date="2018-01" db="EMBL/GenBank/DDBJ databases">
        <title>Species boundaries and ecological features among Paraburkholderia terrae DSMZ17804T, P. hospita DSMZ17164T and P. caribensis DSMZ13236T.</title>
        <authorList>
            <person name="Pratama A.A."/>
        </authorList>
    </citation>
    <scope>NUCLEOTIDE SEQUENCE [LARGE SCALE GENOMIC DNA]</scope>
    <source>
        <strain evidence="1 2">DSM 17804</strain>
    </source>
</reference>
<name>A0A2I8EQM5_9BURK</name>
<accession>A0A2I8EQM5</accession>